<keyword evidence="3" id="KW-0378">Hydrolase</keyword>
<feature type="domain" description="Endonuclease/exonuclease/phosphatase" evidence="2">
    <location>
        <begin position="73"/>
        <end position="284"/>
    </location>
</feature>
<keyword evidence="3" id="KW-0255">Endonuclease</keyword>
<dbReference type="InterPro" id="IPR005135">
    <property type="entry name" value="Endo/exonuclease/phosphatase"/>
</dbReference>
<reference evidence="3 4" key="1">
    <citation type="submission" date="2023-12" db="EMBL/GenBank/DDBJ databases">
        <title>Friends and Foes: Symbiotic and Algicidal bacterial influence on Karenia brevis blooms.</title>
        <authorList>
            <person name="Fei C."/>
            <person name="Mohamed A.R."/>
            <person name="Booker A."/>
            <person name="Arshad M."/>
            <person name="Klass S."/>
            <person name="Ahn S."/>
            <person name="Gilbert P.M."/>
            <person name="Heil C.A."/>
            <person name="Martinez J.M."/>
            <person name="Amin S.A."/>
        </authorList>
    </citation>
    <scope>NUCLEOTIDE SEQUENCE [LARGE SCALE GENOMIC DNA]</scope>
    <source>
        <strain evidence="3 4">CE15</strain>
    </source>
</reference>
<evidence type="ECO:0000256" key="1">
    <source>
        <dbReference type="SAM" id="Phobius"/>
    </source>
</evidence>
<dbReference type="RefSeq" id="WP_336437050.1">
    <property type="nucleotide sequence ID" value="NZ_JBAWKS010000002.1"/>
</dbReference>
<evidence type="ECO:0000313" key="3">
    <source>
        <dbReference type="EMBL" id="MEI4552238.1"/>
    </source>
</evidence>
<dbReference type="SUPFAM" id="SSF56219">
    <property type="entry name" value="DNase I-like"/>
    <property type="match status" value="1"/>
</dbReference>
<organism evidence="3 4">
    <name type="scientific">Pseudoalteromonas spongiae</name>
    <dbReference type="NCBI Taxonomy" id="298657"/>
    <lineage>
        <taxon>Bacteria</taxon>
        <taxon>Pseudomonadati</taxon>
        <taxon>Pseudomonadota</taxon>
        <taxon>Gammaproteobacteria</taxon>
        <taxon>Alteromonadales</taxon>
        <taxon>Pseudoalteromonadaceae</taxon>
        <taxon>Pseudoalteromonas</taxon>
    </lineage>
</organism>
<dbReference type="Proteomes" id="UP001382455">
    <property type="component" value="Unassembled WGS sequence"/>
</dbReference>
<keyword evidence="1" id="KW-0472">Membrane</keyword>
<keyword evidence="4" id="KW-1185">Reference proteome</keyword>
<comment type="caution">
    <text evidence="3">The sequence shown here is derived from an EMBL/GenBank/DDBJ whole genome shotgun (WGS) entry which is preliminary data.</text>
</comment>
<keyword evidence="1" id="KW-1133">Transmembrane helix</keyword>
<evidence type="ECO:0000313" key="4">
    <source>
        <dbReference type="Proteomes" id="UP001382455"/>
    </source>
</evidence>
<keyword evidence="1" id="KW-0812">Transmembrane</keyword>
<feature type="transmembrane region" description="Helical" evidence="1">
    <location>
        <begin position="17"/>
        <end position="35"/>
    </location>
</feature>
<protein>
    <submittedName>
        <fullName evidence="3">Endonuclease/exonuclease/phosphatase family protein</fullName>
    </submittedName>
</protein>
<dbReference type="Gene3D" id="3.60.10.10">
    <property type="entry name" value="Endonuclease/exonuclease/phosphatase"/>
    <property type="match status" value="1"/>
</dbReference>
<name>A0ABU8F1B9_9GAMM</name>
<feature type="transmembrane region" description="Helical" evidence="1">
    <location>
        <begin position="42"/>
        <end position="64"/>
    </location>
</feature>
<evidence type="ECO:0000259" key="2">
    <source>
        <dbReference type="Pfam" id="PF03372"/>
    </source>
</evidence>
<sequence length="296" mass="33406">MSSLSATYYWLDLVTSFIPHLLMLSLGLSLILIFIKPKLATSIAVITFTTLLINIPITLSFNYYNDPSITVSQLNLNYYNADIEGVYNLLGNEGSDITALFEVNDTDRARFIALRGDYFDYGSAEIEGFPDGIGVITKFPILQRITHSVFENSVRGVIVELHLAVGHKKLRVFALHPPSPRNQKLWHKRNMMLLYLADLLNQPHDIKHTLVLGDFNTGPLSKHFTRVERFNTCYQLAGHYASWSPVKLPQPLYAILGLTIDHCLLSDSLLLDTLTTQFIPGSDHAMLKYNIVLPKQ</sequence>
<accession>A0ABU8F1B9</accession>
<gene>
    <name evidence="3" type="ORF">WAE96_21340</name>
</gene>
<proteinExistence type="predicted"/>
<dbReference type="Pfam" id="PF03372">
    <property type="entry name" value="Exo_endo_phos"/>
    <property type="match status" value="1"/>
</dbReference>
<dbReference type="EMBL" id="JBAWKS010000002">
    <property type="protein sequence ID" value="MEI4552238.1"/>
    <property type="molecule type" value="Genomic_DNA"/>
</dbReference>
<keyword evidence="3" id="KW-0540">Nuclease</keyword>
<dbReference type="InterPro" id="IPR036691">
    <property type="entry name" value="Endo/exonu/phosph_ase_sf"/>
</dbReference>
<dbReference type="GO" id="GO:0004519">
    <property type="term" value="F:endonuclease activity"/>
    <property type="evidence" value="ECO:0007669"/>
    <property type="project" value="UniProtKB-KW"/>
</dbReference>